<accession>A0A1I4D341</accession>
<dbReference type="AlphaFoldDB" id="A0A1I4D341"/>
<feature type="transmembrane region" description="Helical" evidence="1">
    <location>
        <begin position="7"/>
        <end position="24"/>
    </location>
</feature>
<keyword evidence="1" id="KW-0472">Membrane</keyword>
<proteinExistence type="predicted"/>
<sequence length="58" mass="6280">MLIQQIVLVPAIIAIYAATGAWIFSCDPIAEAVDVVRGGLLYGWTGALFMCEQAYAFQ</sequence>
<dbReference type="Proteomes" id="UP000198755">
    <property type="component" value="Unassembled WGS sequence"/>
</dbReference>
<name>A0A1I4D341_9HYPH</name>
<evidence type="ECO:0000256" key="1">
    <source>
        <dbReference type="SAM" id="Phobius"/>
    </source>
</evidence>
<protein>
    <submittedName>
        <fullName evidence="2">Uncharacterized protein</fullName>
    </submittedName>
</protein>
<evidence type="ECO:0000313" key="3">
    <source>
        <dbReference type="Proteomes" id="UP000198755"/>
    </source>
</evidence>
<keyword evidence="1" id="KW-0812">Transmembrane</keyword>
<gene>
    <name evidence="2" type="ORF">SAMN05444581_1345</name>
</gene>
<reference evidence="2 3" key="1">
    <citation type="submission" date="2016-10" db="EMBL/GenBank/DDBJ databases">
        <authorList>
            <person name="de Groot N.N."/>
        </authorList>
    </citation>
    <scope>NUCLEOTIDE SEQUENCE [LARGE SCALE GENOMIC DNA]</scope>
    <source>
        <strain evidence="2 3">NE2</strain>
    </source>
</reference>
<keyword evidence="3" id="KW-1185">Reference proteome</keyword>
<evidence type="ECO:0000313" key="2">
    <source>
        <dbReference type="EMBL" id="SFK86867.1"/>
    </source>
</evidence>
<keyword evidence="1" id="KW-1133">Transmembrane helix</keyword>
<dbReference type="EMBL" id="FOSN01000034">
    <property type="protein sequence ID" value="SFK86867.1"/>
    <property type="molecule type" value="Genomic_DNA"/>
</dbReference>
<organism evidence="2 3">
    <name type="scientific">Methylocapsa palsarum</name>
    <dbReference type="NCBI Taxonomy" id="1612308"/>
    <lineage>
        <taxon>Bacteria</taxon>
        <taxon>Pseudomonadati</taxon>
        <taxon>Pseudomonadota</taxon>
        <taxon>Alphaproteobacteria</taxon>
        <taxon>Hyphomicrobiales</taxon>
        <taxon>Beijerinckiaceae</taxon>
        <taxon>Methylocapsa</taxon>
    </lineage>
</organism>